<evidence type="ECO:0000313" key="3">
    <source>
        <dbReference type="EMBL" id="KAF6824983.1"/>
    </source>
</evidence>
<feature type="compositionally biased region" description="Polar residues" evidence="1">
    <location>
        <begin position="12"/>
        <end position="21"/>
    </location>
</feature>
<proteinExistence type="predicted"/>
<sequence>MDGTVYSEESSRVQSSVTATHISSTKISSTEVFSTEISSFEFPSTEFSSNAISSTEFSSNAISSTEISSSVYPPDQCSCFEYSRTSLGERDGPPTPPIPPFPQMLSAPLTEAGDSALPEGRRDTFSSDITVSPASPDTPPAQWKPVPESPRIQEIEVPDDAGGSQPPTPRTNAESEGSNSKEAVQEDAAKSLWKVWWVELACLLLSALLFAAIVIILQQLDQRDLPNWPLGITLNTLLAFLTAATKACFMIPVSIAISQTQWVWFSQGKPKPLYDLHL</sequence>
<dbReference type="InterPro" id="IPR021514">
    <property type="entry name" value="DUF3176"/>
</dbReference>
<feature type="transmembrane region" description="Helical" evidence="2">
    <location>
        <begin position="195"/>
        <end position="217"/>
    </location>
</feature>
<keyword evidence="2" id="KW-1133">Transmembrane helix</keyword>
<evidence type="ECO:0000256" key="1">
    <source>
        <dbReference type="SAM" id="MobiDB-lite"/>
    </source>
</evidence>
<feature type="compositionally biased region" description="Low complexity" evidence="1">
    <location>
        <begin position="58"/>
        <end position="70"/>
    </location>
</feature>
<protein>
    <submittedName>
        <fullName evidence="3">Uncharacterized protein</fullName>
    </submittedName>
</protein>
<keyword evidence="2" id="KW-0812">Transmembrane</keyword>
<name>A0A8H6K595_9PEZI</name>
<feature type="region of interest" description="Disordered" evidence="1">
    <location>
        <begin position="1"/>
        <end position="21"/>
    </location>
</feature>
<dbReference type="EMBL" id="WIGM01000446">
    <property type="protein sequence ID" value="KAF6824983.1"/>
    <property type="molecule type" value="Genomic_DNA"/>
</dbReference>
<keyword evidence="2" id="KW-0472">Membrane</keyword>
<dbReference type="Proteomes" id="UP000639643">
    <property type="component" value="Unassembled WGS sequence"/>
</dbReference>
<feature type="transmembrane region" description="Helical" evidence="2">
    <location>
        <begin position="237"/>
        <end position="257"/>
    </location>
</feature>
<dbReference type="Pfam" id="PF11374">
    <property type="entry name" value="DUF3176"/>
    <property type="match status" value="1"/>
</dbReference>
<dbReference type="AlphaFoldDB" id="A0A8H6K595"/>
<dbReference type="PANTHER" id="PTHR35394">
    <property type="entry name" value="DUF3176 DOMAIN-CONTAINING PROTEIN"/>
    <property type="match status" value="1"/>
</dbReference>
<feature type="non-terminal residue" evidence="3">
    <location>
        <position position="278"/>
    </location>
</feature>
<feature type="compositionally biased region" description="Polar residues" evidence="1">
    <location>
        <begin position="126"/>
        <end position="135"/>
    </location>
</feature>
<evidence type="ECO:0000313" key="4">
    <source>
        <dbReference type="Proteomes" id="UP000639643"/>
    </source>
</evidence>
<accession>A0A8H6K595</accession>
<gene>
    <name evidence="3" type="ORF">CMUS01_10020</name>
</gene>
<feature type="compositionally biased region" description="Pro residues" evidence="1">
    <location>
        <begin position="93"/>
        <end position="102"/>
    </location>
</feature>
<reference evidence="3" key="1">
    <citation type="journal article" date="2020" name="Phytopathology">
        <title>Genome Sequence Resources of Colletotrichum truncatum, C. plurivorum, C. musicola, and C. sojae: Four Species Pathogenic to Soybean (Glycine max).</title>
        <authorList>
            <person name="Rogerio F."/>
            <person name="Boufleur T.R."/>
            <person name="Ciampi-Guillardi M."/>
            <person name="Sukno S.A."/>
            <person name="Thon M.R."/>
            <person name="Massola Junior N.S."/>
            <person name="Baroncelli R."/>
        </authorList>
    </citation>
    <scope>NUCLEOTIDE SEQUENCE</scope>
    <source>
        <strain evidence="3">LFN0074</strain>
    </source>
</reference>
<feature type="compositionally biased region" description="Polar residues" evidence="1">
    <location>
        <begin position="170"/>
        <end position="182"/>
    </location>
</feature>
<comment type="caution">
    <text evidence="3">The sequence shown here is derived from an EMBL/GenBank/DDBJ whole genome shotgun (WGS) entry which is preliminary data.</text>
</comment>
<evidence type="ECO:0000256" key="2">
    <source>
        <dbReference type="SAM" id="Phobius"/>
    </source>
</evidence>
<organism evidence="3 4">
    <name type="scientific">Colletotrichum musicola</name>
    <dbReference type="NCBI Taxonomy" id="2175873"/>
    <lineage>
        <taxon>Eukaryota</taxon>
        <taxon>Fungi</taxon>
        <taxon>Dikarya</taxon>
        <taxon>Ascomycota</taxon>
        <taxon>Pezizomycotina</taxon>
        <taxon>Sordariomycetes</taxon>
        <taxon>Hypocreomycetidae</taxon>
        <taxon>Glomerellales</taxon>
        <taxon>Glomerellaceae</taxon>
        <taxon>Colletotrichum</taxon>
        <taxon>Colletotrichum orchidearum species complex</taxon>
    </lineage>
</organism>
<keyword evidence="4" id="KW-1185">Reference proteome</keyword>
<dbReference type="PANTHER" id="PTHR35394:SF5">
    <property type="entry name" value="DUF3176 DOMAIN-CONTAINING PROTEIN"/>
    <property type="match status" value="1"/>
</dbReference>
<feature type="region of interest" description="Disordered" evidence="1">
    <location>
        <begin position="54"/>
        <end position="183"/>
    </location>
</feature>